<proteinExistence type="predicted"/>
<dbReference type="InterPro" id="IPR042120">
    <property type="entry name" value="MutL_C_dimsub"/>
</dbReference>
<dbReference type="Gene3D" id="3.30.1540.20">
    <property type="entry name" value="MutL, C-terminal domain, dimerisation subdomain"/>
    <property type="match status" value="1"/>
</dbReference>
<dbReference type="Gene3D" id="3.30.1370.100">
    <property type="entry name" value="MutL, C-terminal domain, regulatory subdomain"/>
    <property type="match status" value="1"/>
</dbReference>
<comment type="caution">
    <text evidence="3">The sequence shown here is derived from an EMBL/GenBank/DDBJ whole genome shotgun (WGS) entry which is preliminary data.</text>
</comment>
<dbReference type="InterPro" id="IPR042121">
    <property type="entry name" value="MutL_C_regsub"/>
</dbReference>
<dbReference type="InterPro" id="IPR014790">
    <property type="entry name" value="MutL_C"/>
</dbReference>
<feature type="non-terminal residue" evidence="3">
    <location>
        <position position="168"/>
    </location>
</feature>
<sequence>MPFPKAPALSILSNSQPGDTVRFSKTPRPDSMIQPEQTPEPETQPEPSFRLVGEAFGTYVILESGDDLIWIDKHAAHERMIYEKLKAERGDADCQLLLEPVSVALEKNEYAAVLEARELCRKAGFEIDDFGAGTVLVRTAPLILEGEGIADAVMEIAGYLMRSKTDLT</sequence>
<accession>A0A9D1K2B1</accession>
<gene>
    <name evidence="3" type="ORF">IAD03_07910</name>
</gene>
<dbReference type="EMBL" id="DVJM01000167">
    <property type="protein sequence ID" value="HIS79281.1"/>
    <property type="molecule type" value="Genomic_DNA"/>
</dbReference>
<reference evidence="3" key="1">
    <citation type="submission" date="2020-10" db="EMBL/GenBank/DDBJ databases">
        <authorList>
            <person name="Gilroy R."/>
        </authorList>
    </citation>
    <scope>NUCLEOTIDE SEQUENCE</scope>
    <source>
        <strain evidence="3">6086</strain>
    </source>
</reference>
<feature type="region of interest" description="Disordered" evidence="1">
    <location>
        <begin position="1"/>
        <end position="47"/>
    </location>
</feature>
<name>A0A9D1K2B1_9FIRM</name>
<feature type="domain" description="MutL C-terminal dimerisation" evidence="2">
    <location>
        <begin position="51"/>
        <end position="167"/>
    </location>
</feature>
<dbReference type="SMART" id="SM00853">
    <property type="entry name" value="MutL_C"/>
    <property type="match status" value="1"/>
</dbReference>
<protein>
    <submittedName>
        <fullName evidence="3">DNA mismatch repair protein MutL</fullName>
    </submittedName>
</protein>
<dbReference type="SUPFAM" id="SSF118116">
    <property type="entry name" value="DNA mismatch repair protein MutL"/>
    <property type="match status" value="1"/>
</dbReference>
<dbReference type="Proteomes" id="UP000824141">
    <property type="component" value="Unassembled WGS sequence"/>
</dbReference>
<dbReference type="AlphaFoldDB" id="A0A9D1K2B1"/>
<organism evidence="3 4">
    <name type="scientific">Candidatus Caccousia stercoris</name>
    <dbReference type="NCBI Taxonomy" id="2840723"/>
    <lineage>
        <taxon>Bacteria</taxon>
        <taxon>Bacillati</taxon>
        <taxon>Bacillota</taxon>
        <taxon>Clostridia</taxon>
        <taxon>Eubacteriales</taxon>
        <taxon>Oscillospiraceae</taxon>
        <taxon>Oscillospiraceae incertae sedis</taxon>
        <taxon>Candidatus Caccousia</taxon>
    </lineage>
</organism>
<evidence type="ECO:0000313" key="3">
    <source>
        <dbReference type="EMBL" id="HIS79281.1"/>
    </source>
</evidence>
<dbReference type="GO" id="GO:0005524">
    <property type="term" value="F:ATP binding"/>
    <property type="evidence" value="ECO:0007669"/>
    <property type="project" value="InterPro"/>
</dbReference>
<dbReference type="InterPro" id="IPR037198">
    <property type="entry name" value="MutL_C_sf"/>
</dbReference>
<reference evidence="3" key="2">
    <citation type="journal article" date="2021" name="PeerJ">
        <title>Extensive microbial diversity within the chicken gut microbiome revealed by metagenomics and culture.</title>
        <authorList>
            <person name="Gilroy R."/>
            <person name="Ravi A."/>
            <person name="Getino M."/>
            <person name="Pursley I."/>
            <person name="Horton D.L."/>
            <person name="Alikhan N.F."/>
            <person name="Baker D."/>
            <person name="Gharbi K."/>
            <person name="Hall N."/>
            <person name="Watson M."/>
            <person name="Adriaenssens E.M."/>
            <person name="Foster-Nyarko E."/>
            <person name="Jarju S."/>
            <person name="Secka A."/>
            <person name="Antonio M."/>
            <person name="Oren A."/>
            <person name="Chaudhuri R.R."/>
            <person name="La Ragione R."/>
            <person name="Hildebrand F."/>
            <person name="Pallen M.J."/>
        </authorList>
    </citation>
    <scope>NUCLEOTIDE SEQUENCE</scope>
    <source>
        <strain evidence="3">6086</strain>
    </source>
</reference>
<evidence type="ECO:0000259" key="2">
    <source>
        <dbReference type="SMART" id="SM00853"/>
    </source>
</evidence>
<feature type="compositionally biased region" description="Low complexity" evidence="1">
    <location>
        <begin position="34"/>
        <end position="47"/>
    </location>
</feature>
<dbReference type="GO" id="GO:0006298">
    <property type="term" value="P:mismatch repair"/>
    <property type="evidence" value="ECO:0007669"/>
    <property type="project" value="InterPro"/>
</dbReference>
<evidence type="ECO:0000313" key="4">
    <source>
        <dbReference type="Proteomes" id="UP000824141"/>
    </source>
</evidence>
<evidence type="ECO:0000256" key="1">
    <source>
        <dbReference type="SAM" id="MobiDB-lite"/>
    </source>
</evidence>
<dbReference type="Pfam" id="PF08676">
    <property type="entry name" value="MutL_C"/>
    <property type="match status" value="1"/>
</dbReference>